<keyword evidence="3" id="KW-0804">Transcription</keyword>
<accession>K4NYL4</accession>
<dbReference type="PANTHER" id="PTHR43280:SF2">
    <property type="entry name" value="HTH-TYPE TRANSCRIPTIONAL REGULATOR EXSA"/>
    <property type="match status" value="1"/>
</dbReference>
<sequence>MMHERYLYPITINDISAAVFVSPFHFSRTFSKFTGVAPGRYLTAVRLFEAKRLLLTTDHTVSNIVCSVGYSSVGTFTSRFSRSVGMTPTQYRDPLVGDLLVSCAPHFQHLAPLDVLLAESESWAAERQGGGTVSGRLELPASAGGGHAVVGLFDELIPQRGPVAFTAVPIGPGTSEVVLDNVPPGRWYVLAAAEHVDGRTGEKRFAVGHRRTPIKVVEGGSAAFSVPLRASRPTDPPIAVTLARQSDLGARRPLCTVA</sequence>
<dbReference type="GO" id="GO:0003700">
    <property type="term" value="F:DNA-binding transcription factor activity"/>
    <property type="evidence" value="ECO:0007669"/>
    <property type="project" value="InterPro"/>
</dbReference>
<keyword evidence="1" id="KW-0805">Transcription regulation</keyword>
<dbReference type="Gene3D" id="1.10.10.60">
    <property type="entry name" value="Homeodomain-like"/>
    <property type="match status" value="2"/>
</dbReference>
<dbReference type="PROSITE" id="PS01124">
    <property type="entry name" value="HTH_ARAC_FAMILY_2"/>
    <property type="match status" value="1"/>
</dbReference>
<evidence type="ECO:0000256" key="3">
    <source>
        <dbReference type="ARBA" id="ARBA00023163"/>
    </source>
</evidence>
<evidence type="ECO:0000259" key="4">
    <source>
        <dbReference type="PROSITE" id="PS01124"/>
    </source>
</evidence>
<reference evidence="5" key="1">
    <citation type="journal article" date="2013" name="Proc. Natl. Acad. Sci. U.S.A.">
        <title>A new member of the 4-methylideneimidazole-5-one-containing aminomutase family from the enediyne kedarcidin biosynthetic pathway.</title>
        <authorList>
            <person name="Huang S.X."/>
            <person name="Lohman J.R."/>
            <person name="Huang T."/>
            <person name="Shen B."/>
        </authorList>
    </citation>
    <scope>NUCLEOTIDE SEQUENCE</scope>
    <source>
        <strain evidence="5">ATCC 53650</strain>
    </source>
</reference>
<dbReference type="SMR" id="K4NYL4"/>
<dbReference type="GO" id="GO:0043565">
    <property type="term" value="F:sequence-specific DNA binding"/>
    <property type="evidence" value="ECO:0007669"/>
    <property type="project" value="InterPro"/>
</dbReference>
<feature type="domain" description="HTH araC/xylS-type" evidence="4">
    <location>
        <begin position="1"/>
        <end position="94"/>
    </location>
</feature>
<evidence type="ECO:0000256" key="1">
    <source>
        <dbReference type="ARBA" id="ARBA00023015"/>
    </source>
</evidence>
<dbReference type="InterPro" id="IPR020449">
    <property type="entry name" value="Tscrpt_reg_AraC-type_HTH"/>
</dbReference>
<dbReference type="EMBL" id="JX679499">
    <property type="protein sequence ID" value="AFV52208.1"/>
    <property type="molecule type" value="Genomic_DNA"/>
</dbReference>
<name>K4NYL4_9PSEU</name>
<dbReference type="InterPro" id="IPR009057">
    <property type="entry name" value="Homeodomain-like_sf"/>
</dbReference>
<dbReference type="AlphaFoldDB" id="K4NYL4"/>
<dbReference type="SUPFAM" id="SSF46689">
    <property type="entry name" value="Homeodomain-like"/>
    <property type="match status" value="2"/>
</dbReference>
<dbReference type="PRINTS" id="PR00032">
    <property type="entry name" value="HTHARAC"/>
</dbReference>
<dbReference type="Pfam" id="PF12833">
    <property type="entry name" value="HTH_18"/>
    <property type="match status" value="1"/>
</dbReference>
<protein>
    <submittedName>
        <fullName evidence="5">Transcriptional regulator</fullName>
    </submittedName>
</protein>
<evidence type="ECO:0000313" key="5">
    <source>
        <dbReference type="EMBL" id="AFV52208.1"/>
    </source>
</evidence>
<keyword evidence="2" id="KW-0238">DNA-binding</keyword>
<proteinExistence type="predicted"/>
<dbReference type="InterPro" id="IPR018060">
    <property type="entry name" value="HTH_AraC"/>
</dbReference>
<dbReference type="SMART" id="SM00342">
    <property type="entry name" value="HTH_ARAC"/>
    <property type="match status" value="1"/>
</dbReference>
<dbReference type="PANTHER" id="PTHR43280">
    <property type="entry name" value="ARAC-FAMILY TRANSCRIPTIONAL REGULATOR"/>
    <property type="match status" value="1"/>
</dbReference>
<evidence type="ECO:0000256" key="2">
    <source>
        <dbReference type="ARBA" id="ARBA00023125"/>
    </source>
</evidence>
<organism evidence="5">
    <name type="scientific">Streptoalloteichus sp. ATCC 53650</name>
    <dbReference type="NCBI Taxonomy" id="756733"/>
    <lineage>
        <taxon>Bacteria</taxon>
        <taxon>Bacillati</taxon>
        <taxon>Actinomycetota</taxon>
        <taxon>Actinomycetes</taxon>
        <taxon>Pseudonocardiales</taxon>
        <taxon>Pseudonocardiaceae</taxon>
        <taxon>Streptoalloteichus</taxon>
    </lineage>
</organism>